<dbReference type="InterPro" id="IPR012910">
    <property type="entry name" value="Plug_dom"/>
</dbReference>
<evidence type="ECO:0000256" key="9">
    <source>
        <dbReference type="ARBA" id="ARBA00023237"/>
    </source>
</evidence>
<dbReference type="GO" id="GO:0044718">
    <property type="term" value="P:siderophore transmembrane transport"/>
    <property type="evidence" value="ECO:0007669"/>
    <property type="project" value="TreeGrafter"/>
</dbReference>
<evidence type="ECO:0000256" key="6">
    <source>
        <dbReference type="ARBA" id="ARBA00023077"/>
    </source>
</evidence>
<dbReference type="GO" id="GO:0009279">
    <property type="term" value="C:cell outer membrane"/>
    <property type="evidence" value="ECO:0007669"/>
    <property type="project" value="UniProtKB-SubCell"/>
</dbReference>
<sequence length="801" mass="89446">MKKLIFLLLFLMSFFMAQAQVITVLDQENEAPLELVMIVSDRDNVVLTTNARGQADISEFGGADSIQIRMIGYATVTMSYYELENQGFQVYLVPNSLELDQFVVSATKWNQSSAEVPQKVISITPKDVAFMNPQTTADLLSVSGQVYVQKSQQGGGSPMIRGFATNRLLYTVDGVRMNTAIFRGGNIQNVISLDAFAIESTEISFGPGSVIYGSDAIGGVMSFQTLKPKLSVTDQLEVTGKANMRYATANKEKTVHADFNIGLDKWAFVTSFSGNIFDDLRQGSNGPEDYLKPYVVQRGGGEDLVLENEDPRVQNPSGYTQYNIMQKVRFKPNENWDFQYGFHYSQTSSYGRYDRHNRMRNGQPRYGEWSYGPQIWMMNNLNVSHNSSSVLFDEMTIRLAQQHFEESRRDRSLNSTERAVRTEEVEAYSANLDFIKSLSARSKLFYGLEWVLNDVTSTGIDQNISTGTSQPGPSRYPQADWASYAAYVTQEYKASEILTLQAGLRYNQFTLDASFDTSFYPFPFETANLNEGALTGSFGAVLMPSSSWVINANLATGFRSPNVDDVGKVFDSEPGSVVVPNPDLEAETAYNADFGIAKVFSDVLKVELTGFYTYLNNAMVRRDFQLNGMDEIMYDGELSRVQAIQNAANATVYGFQVGAELKLPAGFSFSTMYNYQHGEEELDNGDKSPMRHAAPAFGVSRLNYSAYKWRLSLYADYHAEVSFEDLPEDEKGKTEIYAADANGNPYAPSWYTLNFKAQYLLSNTFTVTTGVENITDQRYRPYTSGISGAGVNFIIALKANF</sequence>
<keyword evidence="8 15" id="KW-0675">Receptor</keyword>
<evidence type="ECO:0000256" key="10">
    <source>
        <dbReference type="PROSITE-ProRule" id="PRU01360"/>
    </source>
</evidence>
<proteinExistence type="inferred from homology"/>
<evidence type="ECO:0000313" key="15">
    <source>
        <dbReference type="EMBL" id="KYG77302.1"/>
    </source>
</evidence>
<dbReference type="Pfam" id="PF00593">
    <property type="entry name" value="TonB_dep_Rec_b-barrel"/>
    <property type="match status" value="1"/>
</dbReference>
<keyword evidence="5 12" id="KW-0732">Signal</keyword>
<dbReference type="OrthoDB" id="9764669at2"/>
<dbReference type="Pfam" id="PF07715">
    <property type="entry name" value="Plug"/>
    <property type="match status" value="1"/>
</dbReference>
<evidence type="ECO:0000256" key="5">
    <source>
        <dbReference type="ARBA" id="ARBA00022729"/>
    </source>
</evidence>
<protein>
    <submittedName>
        <fullName evidence="15">TonB-dependent receptor</fullName>
    </submittedName>
</protein>
<dbReference type="AlphaFoldDB" id="A0A150XF27"/>
<evidence type="ECO:0000256" key="4">
    <source>
        <dbReference type="ARBA" id="ARBA00022692"/>
    </source>
</evidence>
<feature type="signal peptide" evidence="12">
    <location>
        <begin position="1"/>
        <end position="19"/>
    </location>
</feature>
<keyword evidence="6 11" id="KW-0798">TonB box</keyword>
<gene>
    <name evidence="15" type="ORF">AWW68_00600</name>
</gene>
<evidence type="ECO:0000256" key="8">
    <source>
        <dbReference type="ARBA" id="ARBA00023170"/>
    </source>
</evidence>
<keyword evidence="3 10" id="KW-1134">Transmembrane beta strand</keyword>
<accession>A0A150XF27</accession>
<keyword evidence="9 10" id="KW-0998">Cell outer membrane</keyword>
<dbReference type="EMBL" id="LRPC01000001">
    <property type="protein sequence ID" value="KYG77302.1"/>
    <property type="molecule type" value="Genomic_DNA"/>
</dbReference>
<dbReference type="STRING" id="333140.AWW68_00600"/>
<evidence type="ECO:0000256" key="3">
    <source>
        <dbReference type="ARBA" id="ARBA00022452"/>
    </source>
</evidence>
<evidence type="ECO:0000256" key="12">
    <source>
        <dbReference type="SAM" id="SignalP"/>
    </source>
</evidence>
<feature type="domain" description="TonB-dependent receptor-like beta-barrel" evidence="13">
    <location>
        <begin position="321"/>
        <end position="774"/>
    </location>
</feature>
<dbReference type="Proteomes" id="UP000075606">
    <property type="component" value="Unassembled WGS sequence"/>
</dbReference>
<feature type="chain" id="PRO_5007574662" evidence="12">
    <location>
        <begin position="20"/>
        <end position="801"/>
    </location>
</feature>
<evidence type="ECO:0000256" key="11">
    <source>
        <dbReference type="RuleBase" id="RU003357"/>
    </source>
</evidence>
<dbReference type="InterPro" id="IPR037066">
    <property type="entry name" value="Plug_dom_sf"/>
</dbReference>
<evidence type="ECO:0000256" key="7">
    <source>
        <dbReference type="ARBA" id="ARBA00023136"/>
    </source>
</evidence>
<keyword evidence="16" id="KW-1185">Reference proteome</keyword>
<reference evidence="15 16" key="1">
    <citation type="submission" date="2016-01" db="EMBL/GenBank/DDBJ databases">
        <title>Genome sequencing of Roseivirga spongicola UST030701-084.</title>
        <authorList>
            <person name="Selvaratnam C."/>
            <person name="Thevarajoo S."/>
            <person name="Goh K.M."/>
            <person name="Ee R."/>
            <person name="Chan K.-G."/>
            <person name="Chong C.S."/>
        </authorList>
    </citation>
    <scope>NUCLEOTIDE SEQUENCE [LARGE SCALE GENOMIC DNA]</scope>
    <source>
        <strain evidence="15 16">UST030701-084</strain>
    </source>
</reference>
<evidence type="ECO:0000259" key="14">
    <source>
        <dbReference type="Pfam" id="PF07715"/>
    </source>
</evidence>
<evidence type="ECO:0000256" key="1">
    <source>
        <dbReference type="ARBA" id="ARBA00004571"/>
    </source>
</evidence>
<name>A0A150XF27_9BACT</name>
<dbReference type="PROSITE" id="PS52016">
    <property type="entry name" value="TONB_DEPENDENT_REC_3"/>
    <property type="match status" value="1"/>
</dbReference>
<dbReference type="InterPro" id="IPR036942">
    <property type="entry name" value="Beta-barrel_TonB_sf"/>
</dbReference>
<dbReference type="PANTHER" id="PTHR30069:SF29">
    <property type="entry name" value="HEMOGLOBIN AND HEMOGLOBIN-HAPTOGLOBIN-BINDING PROTEIN 1-RELATED"/>
    <property type="match status" value="1"/>
</dbReference>
<dbReference type="SUPFAM" id="SSF56935">
    <property type="entry name" value="Porins"/>
    <property type="match status" value="1"/>
</dbReference>
<evidence type="ECO:0000313" key="16">
    <source>
        <dbReference type="Proteomes" id="UP000075606"/>
    </source>
</evidence>
<dbReference type="RefSeq" id="WP_068215507.1">
    <property type="nucleotide sequence ID" value="NZ_CP139724.1"/>
</dbReference>
<keyword evidence="7 10" id="KW-0472">Membrane</keyword>
<comment type="similarity">
    <text evidence="10 11">Belongs to the TonB-dependent receptor family.</text>
</comment>
<dbReference type="PANTHER" id="PTHR30069">
    <property type="entry name" value="TONB-DEPENDENT OUTER MEMBRANE RECEPTOR"/>
    <property type="match status" value="1"/>
</dbReference>
<dbReference type="Gene3D" id="2.170.130.10">
    <property type="entry name" value="TonB-dependent receptor, plug domain"/>
    <property type="match status" value="1"/>
</dbReference>
<dbReference type="InterPro" id="IPR000531">
    <property type="entry name" value="Beta-barrel_TonB"/>
</dbReference>
<dbReference type="GO" id="GO:0015344">
    <property type="term" value="F:siderophore uptake transmembrane transporter activity"/>
    <property type="evidence" value="ECO:0007669"/>
    <property type="project" value="TreeGrafter"/>
</dbReference>
<keyword evidence="2 10" id="KW-0813">Transport</keyword>
<evidence type="ECO:0000259" key="13">
    <source>
        <dbReference type="Pfam" id="PF00593"/>
    </source>
</evidence>
<comment type="caution">
    <text evidence="15">The sequence shown here is derived from an EMBL/GenBank/DDBJ whole genome shotgun (WGS) entry which is preliminary data.</text>
</comment>
<dbReference type="Gene3D" id="2.40.170.20">
    <property type="entry name" value="TonB-dependent receptor, beta-barrel domain"/>
    <property type="match status" value="1"/>
</dbReference>
<evidence type="ECO:0000256" key="2">
    <source>
        <dbReference type="ARBA" id="ARBA00022448"/>
    </source>
</evidence>
<organism evidence="15 16">
    <name type="scientific">Roseivirga spongicola</name>
    <dbReference type="NCBI Taxonomy" id="333140"/>
    <lineage>
        <taxon>Bacteria</taxon>
        <taxon>Pseudomonadati</taxon>
        <taxon>Bacteroidota</taxon>
        <taxon>Cytophagia</taxon>
        <taxon>Cytophagales</taxon>
        <taxon>Roseivirgaceae</taxon>
        <taxon>Roseivirga</taxon>
    </lineage>
</organism>
<feature type="domain" description="TonB-dependent receptor plug" evidence="14">
    <location>
        <begin position="114"/>
        <end position="220"/>
    </location>
</feature>
<dbReference type="InterPro" id="IPR039426">
    <property type="entry name" value="TonB-dep_rcpt-like"/>
</dbReference>
<keyword evidence="4 10" id="KW-0812">Transmembrane</keyword>
<comment type="subcellular location">
    <subcellularLocation>
        <location evidence="1 10">Cell outer membrane</location>
        <topology evidence="1 10">Multi-pass membrane protein</topology>
    </subcellularLocation>
</comment>